<dbReference type="GO" id="GO:0043107">
    <property type="term" value="P:type IV pilus-dependent motility"/>
    <property type="evidence" value="ECO:0007669"/>
    <property type="project" value="TreeGrafter"/>
</dbReference>
<keyword evidence="4" id="KW-0472">Membrane</keyword>
<dbReference type="EMBL" id="CP032134">
    <property type="protein sequence ID" value="AXY58030.1"/>
    <property type="molecule type" value="Genomic_DNA"/>
</dbReference>
<dbReference type="KEGG" id="achi:CDG60_16585"/>
<keyword evidence="4" id="KW-0812">Transmembrane</keyword>
<dbReference type="Gene3D" id="3.30.700.10">
    <property type="entry name" value="Glycoprotein, Type 4 Pilin"/>
    <property type="match status" value="1"/>
</dbReference>
<evidence type="ECO:0000313" key="5">
    <source>
        <dbReference type="EMBL" id="AXY58030.1"/>
    </source>
</evidence>
<keyword evidence="3" id="KW-0281">Fimbrium</keyword>
<dbReference type="NCBIfam" id="TIGR02532">
    <property type="entry name" value="IV_pilin_GFxxxE"/>
    <property type="match status" value="1"/>
</dbReference>
<feature type="transmembrane region" description="Helical" evidence="4">
    <location>
        <begin position="7"/>
        <end position="31"/>
    </location>
</feature>
<dbReference type="GO" id="GO:0007155">
    <property type="term" value="P:cell adhesion"/>
    <property type="evidence" value="ECO:0007669"/>
    <property type="project" value="InterPro"/>
</dbReference>
<dbReference type="Proteomes" id="UP000263753">
    <property type="component" value="Chromosome"/>
</dbReference>
<dbReference type="InterPro" id="IPR012902">
    <property type="entry name" value="N_methyl_site"/>
</dbReference>
<organism evidence="5 6">
    <name type="scientific">Acinetobacter chinensis</name>
    <dbReference type="NCBI Taxonomy" id="2004650"/>
    <lineage>
        <taxon>Bacteria</taxon>
        <taxon>Pseudomonadati</taxon>
        <taxon>Pseudomonadota</taxon>
        <taxon>Gammaproteobacteria</taxon>
        <taxon>Moraxellales</taxon>
        <taxon>Moraxellaceae</taxon>
        <taxon>Acinetobacter</taxon>
    </lineage>
</organism>
<evidence type="ECO:0000256" key="3">
    <source>
        <dbReference type="RuleBase" id="RU000389"/>
    </source>
</evidence>
<evidence type="ECO:0000256" key="4">
    <source>
        <dbReference type="SAM" id="Phobius"/>
    </source>
</evidence>
<dbReference type="Pfam" id="PF00114">
    <property type="entry name" value="Pilin"/>
    <property type="match status" value="1"/>
</dbReference>
<dbReference type="Pfam" id="PF07963">
    <property type="entry name" value="N_methyl"/>
    <property type="match status" value="1"/>
</dbReference>
<dbReference type="PANTHER" id="PTHR30093:SF34">
    <property type="entry name" value="PREPILIN PEPTIDASE-DEPENDENT PROTEIN D"/>
    <property type="match status" value="1"/>
</dbReference>
<evidence type="ECO:0000256" key="2">
    <source>
        <dbReference type="ARBA" id="ARBA00022481"/>
    </source>
</evidence>
<accession>A0A3B7LYN3</accession>
<gene>
    <name evidence="5" type="ORF">CDG60_16585</name>
</gene>
<dbReference type="InterPro" id="IPR045584">
    <property type="entry name" value="Pilin-like"/>
</dbReference>
<dbReference type="RefSeq" id="WP_087512155.1">
    <property type="nucleotide sequence ID" value="NZ_CP032134.1"/>
</dbReference>
<keyword evidence="2" id="KW-0488">Methylation</keyword>
<reference evidence="6" key="1">
    <citation type="submission" date="2018-09" db="EMBL/GenBank/DDBJ databases">
        <title>The complete genome of Acinetobacter sp. strain WCHAc010005.</title>
        <authorList>
            <person name="Hu Y."/>
            <person name="Long H."/>
            <person name="Feng Y."/>
            <person name="Zong Z."/>
        </authorList>
    </citation>
    <scope>NUCLEOTIDE SEQUENCE [LARGE SCALE GENOMIC DNA]</scope>
    <source>
        <strain evidence="6">WCHAc010005</strain>
    </source>
</reference>
<dbReference type="InterPro" id="IPR001082">
    <property type="entry name" value="Pilin"/>
</dbReference>
<keyword evidence="4" id="KW-1133">Transmembrane helix</keyword>
<evidence type="ECO:0000313" key="6">
    <source>
        <dbReference type="Proteomes" id="UP000263753"/>
    </source>
</evidence>
<protein>
    <submittedName>
        <fullName evidence="5">Pilin</fullName>
    </submittedName>
</protein>
<dbReference type="SUPFAM" id="SSF54523">
    <property type="entry name" value="Pili subunits"/>
    <property type="match status" value="1"/>
</dbReference>
<name>A0A3B7LYN3_9GAMM</name>
<dbReference type="PROSITE" id="PS00409">
    <property type="entry name" value="PROKAR_NTER_METHYL"/>
    <property type="match status" value="1"/>
</dbReference>
<dbReference type="PANTHER" id="PTHR30093">
    <property type="entry name" value="GENERAL SECRETION PATHWAY PROTEIN G"/>
    <property type="match status" value="1"/>
</dbReference>
<dbReference type="AlphaFoldDB" id="A0A3B7LYN3"/>
<proteinExistence type="inferred from homology"/>
<dbReference type="GO" id="GO:0044096">
    <property type="term" value="C:type IV pilus"/>
    <property type="evidence" value="ECO:0007669"/>
    <property type="project" value="TreeGrafter"/>
</dbReference>
<comment type="similarity">
    <text evidence="1 3">Belongs to the N-Me-Phe pilin family.</text>
</comment>
<sequence length="162" mass="17374">MLTDNKGFTLIELMIVVAIIGILSAIALPAYNDYVIRTKVSEVVMATSVCRTAISEASQSGFRVAPVNGTEFSCGELNGASNKVAIITSNQNGVIQIQAQNIPELGMKVNLELIPYSDAEMTTPSVAADFVTSSTKEVRAWRCIAKQDGTGIEAKYLPINCR</sequence>
<evidence type="ECO:0000256" key="1">
    <source>
        <dbReference type="ARBA" id="ARBA00005233"/>
    </source>
</evidence>